<dbReference type="EMBL" id="PJKA01000006">
    <property type="protein sequence ID" value="PNC19066.1"/>
    <property type="molecule type" value="Genomic_DNA"/>
</dbReference>
<evidence type="ECO:0000259" key="3">
    <source>
        <dbReference type="Pfam" id="PF25087"/>
    </source>
</evidence>
<keyword evidence="2" id="KW-0012">Acyltransferase</keyword>
<dbReference type="AlphaFoldDB" id="A0A2N8HFN1"/>
<dbReference type="Proteomes" id="UP000236000">
    <property type="component" value="Unassembled WGS sequence"/>
</dbReference>
<name>A0A2N8HFN1_9BACT</name>
<dbReference type="SUPFAM" id="SSF51161">
    <property type="entry name" value="Trimeric LpxA-like enzymes"/>
    <property type="match status" value="1"/>
</dbReference>
<keyword evidence="1" id="KW-0808">Transferase</keyword>
<feature type="domain" description="Mannose-1-phosphate guanyltransferase C-terminal" evidence="3">
    <location>
        <begin position="190"/>
        <end position="308"/>
    </location>
</feature>
<evidence type="ECO:0000313" key="5">
    <source>
        <dbReference type="Proteomes" id="UP000236000"/>
    </source>
</evidence>
<dbReference type="InterPro" id="IPR056729">
    <property type="entry name" value="GMPPB_C"/>
</dbReference>
<evidence type="ECO:0000256" key="2">
    <source>
        <dbReference type="ARBA" id="ARBA00023315"/>
    </source>
</evidence>
<sequence length="322" mass="34374">MRNGAVHSVLQRRRKKSYHSCMRVARLIYIPEEDLTFPATGPERPFCAFSVAGMSIAAYCASRLREAGFEAVLEPGEAVPEETGEIVEVSMHDFSPQAAAWLAACGAGEARSGEGRLLAWKGRGNGLKRVFTRQEAPVERLVYPWDLLAWQEKVMEGMAGGNFSTREGIYVTGAFQVGKGTVVMPGVVVEGNVWVGDGCRIGPNCYLRGCVSIGNGCVAGQGVELKNCIIGDSAFIPHLSYAGDSIIGTDVNFGAGAVCSNFRHDGREHRMMAGGRLTDTGRDKLGAVIGDHVRLGANTVILPGRVVPPGTWTMPGEVFTGA</sequence>
<reference evidence="4 5" key="1">
    <citation type="journal article" date="2017" name="BMC Genomics">
        <title>Genome sequencing of 39 Akkermansia muciniphila isolates reveals its population structure, genomic and functional diverisity, and global distribution in mammalian gut microbiotas.</title>
        <authorList>
            <person name="Guo X."/>
            <person name="Li S."/>
            <person name="Zhang J."/>
            <person name="Wu F."/>
            <person name="Li X."/>
            <person name="Wu D."/>
            <person name="Zhang M."/>
            <person name="Ou Z."/>
            <person name="Jie Z."/>
            <person name="Yan Q."/>
            <person name="Li P."/>
            <person name="Yi J."/>
            <person name="Peng Y."/>
        </authorList>
    </citation>
    <scope>NUCLEOTIDE SEQUENCE [LARGE SCALE GENOMIC DNA]</scope>
    <source>
        <strain evidence="4 5">GP24</strain>
    </source>
</reference>
<dbReference type="InterPro" id="IPR011004">
    <property type="entry name" value="Trimer_LpxA-like_sf"/>
</dbReference>
<organism evidence="4 5">
    <name type="scientific">Akkermansia muciniphila</name>
    <dbReference type="NCBI Taxonomy" id="239935"/>
    <lineage>
        <taxon>Bacteria</taxon>
        <taxon>Pseudomonadati</taxon>
        <taxon>Verrucomicrobiota</taxon>
        <taxon>Verrucomicrobiia</taxon>
        <taxon>Verrucomicrobiales</taxon>
        <taxon>Akkermansiaceae</taxon>
        <taxon>Akkermansia</taxon>
    </lineage>
</organism>
<dbReference type="OrthoDB" id="9779868at2"/>
<accession>A0A2N8HFN1</accession>
<protein>
    <recommendedName>
        <fullName evidence="3">Mannose-1-phosphate guanyltransferase C-terminal domain-containing protein</fullName>
    </recommendedName>
</protein>
<evidence type="ECO:0000256" key="1">
    <source>
        <dbReference type="ARBA" id="ARBA00022679"/>
    </source>
</evidence>
<dbReference type="Pfam" id="PF25087">
    <property type="entry name" value="GMPPB_C"/>
    <property type="match status" value="1"/>
</dbReference>
<dbReference type="PANTHER" id="PTHR43584">
    <property type="entry name" value="NUCLEOTIDYL TRANSFERASE"/>
    <property type="match status" value="1"/>
</dbReference>
<comment type="caution">
    <text evidence="4">The sequence shown here is derived from an EMBL/GenBank/DDBJ whole genome shotgun (WGS) entry which is preliminary data.</text>
</comment>
<dbReference type="GO" id="GO:0016746">
    <property type="term" value="F:acyltransferase activity"/>
    <property type="evidence" value="ECO:0007669"/>
    <property type="project" value="UniProtKB-KW"/>
</dbReference>
<dbReference type="Gene3D" id="2.160.10.10">
    <property type="entry name" value="Hexapeptide repeat proteins"/>
    <property type="match status" value="1"/>
</dbReference>
<dbReference type="GO" id="GO:0016779">
    <property type="term" value="F:nucleotidyltransferase activity"/>
    <property type="evidence" value="ECO:0007669"/>
    <property type="project" value="UniProtKB-ARBA"/>
</dbReference>
<dbReference type="InterPro" id="IPR050065">
    <property type="entry name" value="GlmU-like"/>
</dbReference>
<proteinExistence type="predicted"/>
<gene>
    <name evidence="4" type="ORF">CXU22_04585</name>
</gene>
<evidence type="ECO:0000313" key="4">
    <source>
        <dbReference type="EMBL" id="PNC19066.1"/>
    </source>
</evidence>
<dbReference type="PANTHER" id="PTHR43584:SF8">
    <property type="entry name" value="N-ACETYLMURAMATE ALPHA-1-PHOSPHATE URIDYLYLTRANSFERASE"/>
    <property type="match status" value="1"/>
</dbReference>